<protein>
    <submittedName>
        <fullName evidence="1">DUF2917 domain-containing protein</fullName>
    </submittedName>
</protein>
<dbReference type="Pfam" id="PF11142">
    <property type="entry name" value="DUF2917"/>
    <property type="match status" value="1"/>
</dbReference>
<proteinExistence type="predicted"/>
<dbReference type="EMBL" id="CP038634">
    <property type="protein sequence ID" value="QBY50073.1"/>
    <property type="molecule type" value="Genomic_DNA"/>
</dbReference>
<dbReference type="InterPro" id="IPR021317">
    <property type="entry name" value="DUF2917"/>
</dbReference>
<accession>A0A4P7LAU6</accession>
<dbReference type="RefSeq" id="WP_133094430.1">
    <property type="nucleotide sequence ID" value="NZ_CP038634.1"/>
</dbReference>
<name>A0A4P7LAU6_9BURK</name>
<dbReference type="OrthoDB" id="200037at2"/>
<dbReference type="AlphaFoldDB" id="A0A4P7LAU6"/>
<dbReference type="STRING" id="1349762.GCA_001592245_04368"/>
<dbReference type="KEGG" id="cox:E0W60_02310"/>
<dbReference type="Proteomes" id="UP000295294">
    <property type="component" value="Chromosome 1"/>
</dbReference>
<evidence type="ECO:0000313" key="1">
    <source>
        <dbReference type="EMBL" id="QBY50073.1"/>
    </source>
</evidence>
<organism evidence="1 2">
    <name type="scientific">Cupriavidus oxalaticus</name>
    <dbReference type="NCBI Taxonomy" id="96344"/>
    <lineage>
        <taxon>Bacteria</taxon>
        <taxon>Pseudomonadati</taxon>
        <taxon>Pseudomonadota</taxon>
        <taxon>Betaproteobacteria</taxon>
        <taxon>Burkholderiales</taxon>
        <taxon>Burkholderiaceae</taxon>
        <taxon>Cupriavidus</taxon>
    </lineage>
</organism>
<evidence type="ECO:0000313" key="2">
    <source>
        <dbReference type="Proteomes" id="UP000295294"/>
    </source>
</evidence>
<sequence length="109" mass="11990">MFLVSNDMTATLPARSSLRLVADPGEHVAVRCTEGELWLIRDGDPKDTSLAASESFTVPEAGTVDLYAITRASVRVTRCRTGAAGARGWRHWLARFLPMQRTAYSGTHR</sequence>
<gene>
    <name evidence="1" type="ORF">E0W60_02310</name>
</gene>
<reference evidence="1 2" key="1">
    <citation type="submission" date="2019-03" db="EMBL/GenBank/DDBJ databases">
        <title>Efficiently degradation of phenoxyalkanoic acid herbicides by Cupriavidus oxalaticus strain X32.</title>
        <authorList>
            <person name="Sheng X."/>
        </authorList>
    </citation>
    <scope>NUCLEOTIDE SEQUENCE [LARGE SCALE GENOMIC DNA]</scope>
    <source>
        <strain evidence="1 2">X32</strain>
    </source>
</reference>